<accession>A0A9P9IEK3</accession>
<dbReference type="Proteomes" id="UP000700596">
    <property type="component" value="Unassembled WGS sequence"/>
</dbReference>
<dbReference type="EMBL" id="JAGMWT010000014">
    <property type="protein sequence ID" value="KAH7116957.1"/>
    <property type="molecule type" value="Genomic_DNA"/>
</dbReference>
<dbReference type="PANTHER" id="PTHR33112:SF15">
    <property type="entry name" value="HETEROKARYON INCOMPATIBILITY DOMAIN-CONTAINING PROTEIN"/>
    <property type="match status" value="1"/>
</dbReference>
<reference evidence="2" key="1">
    <citation type="journal article" date="2021" name="Nat. Commun.">
        <title>Genetic determinants of endophytism in the Arabidopsis root mycobiome.</title>
        <authorList>
            <person name="Mesny F."/>
            <person name="Miyauchi S."/>
            <person name="Thiergart T."/>
            <person name="Pickel B."/>
            <person name="Atanasova L."/>
            <person name="Karlsson M."/>
            <person name="Huettel B."/>
            <person name="Barry K.W."/>
            <person name="Haridas S."/>
            <person name="Chen C."/>
            <person name="Bauer D."/>
            <person name="Andreopoulos W."/>
            <person name="Pangilinan J."/>
            <person name="LaButti K."/>
            <person name="Riley R."/>
            <person name="Lipzen A."/>
            <person name="Clum A."/>
            <person name="Drula E."/>
            <person name="Henrissat B."/>
            <person name="Kohler A."/>
            <person name="Grigoriev I.V."/>
            <person name="Martin F.M."/>
            <person name="Hacquard S."/>
        </authorList>
    </citation>
    <scope>NUCLEOTIDE SEQUENCE</scope>
    <source>
        <strain evidence="2">MPI-CAGE-CH-0243</strain>
    </source>
</reference>
<sequence length="552" mass="61764">MYTLEDDKPQIPTPFSQCGTLLRIHKDSASPECLDRAVQWLSDCRANHSNCNRPPQVLPTRLLDISYDHGDLLIKIVEPNGLKGEYMALSHCWGQSKGLRSTTHNIDRLKNTGFPWSSMPKTFRDAVVVCRYLGISYLWIDSLCILQDNKKDWEVESSKMCDIYGNAELVLAASLASDDNEGFLNSRGTPTLGPFPSKLCGNKENIYVTETPPDIEDPLHKRGWCFQERLVSRRYLSFGTDELTWECNVDSLCECSGHNASINQLDTYRTLFATRDLDHQQIYECWNKIIISPYSTRNLTFNTDTLPALSGIAKYFMQHLQDEYLAGLWRQNLIVALLWTTCDKRAATKISSYLAPSWSWASVNTPVSTSHIHNQYSLPLATLVDAKCVPLGADPTGQIASGYIIIKGRLAPVLLPLQLHLEDTVVVLHDSQGGELKCVLDLDGAIIPEVVPAMVPGRTITTGRRVNSPDDDHVRVYYMMKIRTVQVWCLLLATLASDSVAGGFEGYGLILAPCDASSEKYCRIGMFRSGTVSEEGSKYLFDDCEETKVIII</sequence>
<evidence type="ECO:0000313" key="3">
    <source>
        <dbReference type="Proteomes" id="UP000700596"/>
    </source>
</evidence>
<protein>
    <submittedName>
        <fullName evidence="2">Heterokaryon incompatibility protein-domain-containing protein</fullName>
    </submittedName>
</protein>
<feature type="domain" description="Heterokaryon incompatibility" evidence="1">
    <location>
        <begin position="86"/>
        <end position="228"/>
    </location>
</feature>
<evidence type="ECO:0000259" key="1">
    <source>
        <dbReference type="Pfam" id="PF06985"/>
    </source>
</evidence>
<dbReference type="PANTHER" id="PTHR33112">
    <property type="entry name" value="DOMAIN PROTEIN, PUTATIVE-RELATED"/>
    <property type="match status" value="1"/>
</dbReference>
<name>A0A9P9IEK3_9PLEO</name>
<organism evidence="2 3">
    <name type="scientific">Dendryphion nanum</name>
    <dbReference type="NCBI Taxonomy" id="256645"/>
    <lineage>
        <taxon>Eukaryota</taxon>
        <taxon>Fungi</taxon>
        <taxon>Dikarya</taxon>
        <taxon>Ascomycota</taxon>
        <taxon>Pezizomycotina</taxon>
        <taxon>Dothideomycetes</taxon>
        <taxon>Pleosporomycetidae</taxon>
        <taxon>Pleosporales</taxon>
        <taxon>Torulaceae</taxon>
        <taxon>Dendryphion</taxon>
    </lineage>
</organism>
<dbReference type="InterPro" id="IPR010730">
    <property type="entry name" value="HET"/>
</dbReference>
<evidence type="ECO:0000313" key="2">
    <source>
        <dbReference type="EMBL" id="KAH7116957.1"/>
    </source>
</evidence>
<gene>
    <name evidence="2" type="ORF">B0J11DRAFT_509974</name>
</gene>
<proteinExistence type="predicted"/>
<comment type="caution">
    <text evidence="2">The sequence shown here is derived from an EMBL/GenBank/DDBJ whole genome shotgun (WGS) entry which is preliminary data.</text>
</comment>
<dbReference type="AlphaFoldDB" id="A0A9P9IEK3"/>
<keyword evidence="3" id="KW-1185">Reference proteome</keyword>
<dbReference type="Pfam" id="PF06985">
    <property type="entry name" value="HET"/>
    <property type="match status" value="1"/>
</dbReference>
<dbReference type="OrthoDB" id="5362512at2759"/>